<dbReference type="InterPro" id="IPR007263">
    <property type="entry name" value="DCC1-like"/>
</dbReference>
<name>A0A916K288_9MICO</name>
<dbReference type="EMBL" id="CAJVAP010000033">
    <property type="protein sequence ID" value="CAG7619530.1"/>
    <property type="molecule type" value="Genomic_DNA"/>
</dbReference>
<dbReference type="Pfam" id="PF04134">
    <property type="entry name" value="DCC1-like"/>
    <property type="match status" value="1"/>
</dbReference>
<organism evidence="1 2">
    <name type="scientific">Leucobacter soli</name>
    <dbReference type="NCBI Taxonomy" id="2812850"/>
    <lineage>
        <taxon>Bacteria</taxon>
        <taxon>Bacillati</taxon>
        <taxon>Actinomycetota</taxon>
        <taxon>Actinomycetes</taxon>
        <taxon>Micrococcales</taxon>
        <taxon>Microbacteriaceae</taxon>
        <taxon>Leucobacter</taxon>
    </lineage>
</organism>
<accession>A0A916K288</accession>
<protein>
    <recommendedName>
        <fullName evidence="3">DUF393 domain-containing protein</fullName>
    </recommendedName>
</protein>
<proteinExistence type="predicted"/>
<keyword evidence="2" id="KW-1185">Reference proteome</keyword>
<dbReference type="Proteomes" id="UP000693892">
    <property type="component" value="Unassembled WGS sequence"/>
</dbReference>
<sequence>MADGTVVLDVVFDGRCGVCTRAAAWLERRDRRGRLRLHPSQRPGVLERFGLSEAAAQEAAWVFEGEGPAARSYRGAAAVSRALDTAFGLRLLLPLYRLPGVGWAEDLAYRWVAENRRRLPGATPWCETHPGDCGK</sequence>
<evidence type="ECO:0008006" key="3">
    <source>
        <dbReference type="Google" id="ProtNLM"/>
    </source>
</evidence>
<gene>
    <name evidence="1" type="ORF">LEUCIP111803_02300</name>
</gene>
<dbReference type="GO" id="GO:0015035">
    <property type="term" value="F:protein-disulfide reductase activity"/>
    <property type="evidence" value="ECO:0007669"/>
    <property type="project" value="InterPro"/>
</dbReference>
<dbReference type="RefSeq" id="WP_218116229.1">
    <property type="nucleotide sequence ID" value="NZ_CAJVAP010000033.1"/>
</dbReference>
<reference evidence="1" key="1">
    <citation type="submission" date="2021-06" db="EMBL/GenBank/DDBJ databases">
        <authorList>
            <person name="Criscuolo A."/>
        </authorList>
    </citation>
    <scope>NUCLEOTIDE SEQUENCE</scope>
    <source>
        <strain evidence="1">CIP111803</strain>
    </source>
</reference>
<comment type="caution">
    <text evidence="1">The sequence shown here is derived from an EMBL/GenBank/DDBJ whole genome shotgun (WGS) entry which is preliminary data.</text>
</comment>
<evidence type="ECO:0000313" key="2">
    <source>
        <dbReference type="Proteomes" id="UP000693892"/>
    </source>
</evidence>
<dbReference type="AlphaFoldDB" id="A0A916K288"/>
<evidence type="ECO:0000313" key="1">
    <source>
        <dbReference type="EMBL" id="CAG7619530.1"/>
    </source>
</evidence>